<dbReference type="InterPro" id="IPR007111">
    <property type="entry name" value="NACHT_NTPase"/>
</dbReference>
<sequence>MHITSIVQLRSLWRPGARSCRPTHNPTHRLCNPDTFKGAKHFVLNDCNFYDVHVFQDVLSKLYQYALPRACFNSDSEDPLPRCHPDTRRYIIDKAREWFHSPDRKQNMLWISGAAGVGKSAVMGSIAQNGSEDKCLGASVFLSKSDGRDEGPRRIIATIALQLSTEIQAYRCYLIDLFTRDPQLLEKETEELFRKLISEPFGERKLHGDAGPWLVLIDGLDECDKEEGARGDMCKILAMISQFVEQSPSPPFVWVIASRPESWLKTTLSKTTVRRNCWNKHIGIDTQESFRDMKIFLESEFAKIREDFPYHMPIEQQWPSASQTRELVHAFSGLFVFASTAMRFVRDRSASNPRKQLDSLLATIAKSGECDQQHNPLSALHKFYLAILKGIPTGECYQTAKRILGACDLLPRNTMHATSLLLMCNFLGIEQGDAYSALNWLHSVLAVPLPQEAVTREIKPLHSSFGDFLRDSSTPDEFRVKRPEAGEDIVKCSLRILKQANSSKAAPLPQASNIDLSWDHESAKTCEALLRTAYDGFRILTVEDSKFLKSFPLAKRAELLEEVDFSKLDCYVHPDVKTSVHATRSRHQSLFEWLSDKLKTSPEFQKSRIVKSSMPMSRIKYHNIRSDRTAIHFKFTEEKGKTVVRPKVYSGVKEIREKYRGGDIESLKSILPSYEDAHVHLLGKDPKKSCIVFEHTPSSQANSDPKSIKEIFFIPYKN</sequence>
<name>K5VQJ6_AGABU</name>
<dbReference type="EMBL" id="JH971400">
    <property type="protein sequence ID" value="EKM76739.1"/>
    <property type="molecule type" value="Genomic_DNA"/>
</dbReference>
<keyword evidence="4" id="KW-1185">Reference proteome</keyword>
<dbReference type="OrthoDB" id="163438at2759"/>
<dbReference type="eggNOG" id="ENOG502QV5H">
    <property type="taxonomic scope" value="Eukaryota"/>
</dbReference>
<evidence type="ECO:0000259" key="2">
    <source>
        <dbReference type="PROSITE" id="PS50837"/>
    </source>
</evidence>
<reference evidence="4" key="1">
    <citation type="journal article" date="2012" name="Proc. Natl. Acad. Sci. U.S.A.">
        <title>Genome sequence of the button mushroom Agaricus bisporus reveals mechanisms governing adaptation to a humic-rich ecological niche.</title>
        <authorList>
            <person name="Morin E."/>
            <person name="Kohler A."/>
            <person name="Baker A.R."/>
            <person name="Foulongne-Oriol M."/>
            <person name="Lombard V."/>
            <person name="Nagy L.G."/>
            <person name="Ohm R.A."/>
            <person name="Patyshakuliyeva A."/>
            <person name="Brun A."/>
            <person name="Aerts A.L."/>
            <person name="Bailey A.M."/>
            <person name="Billette C."/>
            <person name="Coutinho P.M."/>
            <person name="Deakin G."/>
            <person name="Doddapaneni H."/>
            <person name="Floudas D."/>
            <person name="Grimwood J."/>
            <person name="Hilden K."/>
            <person name="Kuees U."/>
            <person name="LaButti K.M."/>
            <person name="Lapidus A."/>
            <person name="Lindquist E.A."/>
            <person name="Lucas S.M."/>
            <person name="Murat C."/>
            <person name="Riley R.W."/>
            <person name="Salamov A.A."/>
            <person name="Schmutz J."/>
            <person name="Subramanian V."/>
            <person name="Woesten H.A.B."/>
            <person name="Xu J."/>
            <person name="Eastwood D.C."/>
            <person name="Foster G.D."/>
            <person name="Sonnenberg A.S."/>
            <person name="Cullen D."/>
            <person name="de Vries R.P."/>
            <person name="Lundell T."/>
            <person name="Hibbett D.S."/>
            <person name="Henrissat B."/>
            <person name="Burton K.S."/>
            <person name="Kerrigan R.W."/>
            <person name="Challen M.P."/>
            <person name="Grigoriev I.V."/>
            <person name="Martin F."/>
        </authorList>
    </citation>
    <scope>NUCLEOTIDE SEQUENCE [LARGE SCALE GENOMIC DNA]</scope>
    <source>
        <strain evidence="4">JB137-S8 / ATCC MYA-4627 / FGSC 10392</strain>
    </source>
</reference>
<dbReference type="HOGENOM" id="CLU_384928_0_0_1"/>
<evidence type="ECO:0000256" key="1">
    <source>
        <dbReference type="ARBA" id="ARBA00022737"/>
    </source>
</evidence>
<protein>
    <recommendedName>
        <fullName evidence="2">NACHT domain-containing protein</fullName>
    </recommendedName>
</protein>
<organism evidence="3 4">
    <name type="scientific">Agaricus bisporus var. burnettii (strain JB137-S8 / ATCC MYA-4627 / FGSC 10392)</name>
    <name type="common">White button mushroom</name>
    <dbReference type="NCBI Taxonomy" id="597362"/>
    <lineage>
        <taxon>Eukaryota</taxon>
        <taxon>Fungi</taxon>
        <taxon>Dikarya</taxon>
        <taxon>Basidiomycota</taxon>
        <taxon>Agaricomycotina</taxon>
        <taxon>Agaricomycetes</taxon>
        <taxon>Agaricomycetidae</taxon>
        <taxon>Agaricales</taxon>
        <taxon>Agaricineae</taxon>
        <taxon>Agaricaceae</taxon>
        <taxon>Agaricus</taxon>
    </lineage>
</organism>
<dbReference type="InterPro" id="IPR027417">
    <property type="entry name" value="P-loop_NTPase"/>
</dbReference>
<dbReference type="PANTHER" id="PTHR10039:SF14">
    <property type="entry name" value="NACHT DOMAIN-CONTAINING PROTEIN"/>
    <property type="match status" value="1"/>
</dbReference>
<dbReference type="RefSeq" id="XP_007332641.1">
    <property type="nucleotide sequence ID" value="XM_007332579.1"/>
</dbReference>
<dbReference type="KEGG" id="abp:AGABI1DRAFT108593"/>
<dbReference type="PANTHER" id="PTHR10039">
    <property type="entry name" value="AMELOGENIN"/>
    <property type="match status" value="1"/>
</dbReference>
<dbReference type="Pfam" id="PF24883">
    <property type="entry name" value="NPHP3_N"/>
    <property type="match status" value="1"/>
</dbReference>
<proteinExistence type="predicted"/>
<keyword evidence="1" id="KW-0677">Repeat</keyword>
<dbReference type="SUPFAM" id="SSF52540">
    <property type="entry name" value="P-loop containing nucleoside triphosphate hydrolases"/>
    <property type="match status" value="1"/>
</dbReference>
<dbReference type="GeneID" id="18822591"/>
<accession>K5VQJ6</accession>
<dbReference type="AlphaFoldDB" id="K5VQJ6"/>
<dbReference type="PROSITE" id="PS50837">
    <property type="entry name" value="NACHT"/>
    <property type="match status" value="1"/>
</dbReference>
<evidence type="ECO:0000313" key="3">
    <source>
        <dbReference type="EMBL" id="EKM76739.1"/>
    </source>
</evidence>
<dbReference type="Proteomes" id="UP000008493">
    <property type="component" value="Unassembled WGS sequence"/>
</dbReference>
<dbReference type="InterPro" id="IPR056884">
    <property type="entry name" value="NPHP3-like_N"/>
</dbReference>
<dbReference type="Gene3D" id="3.40.50.300">
    <property type="entry name" value="P-loop containing nucleotide triphosphate hydrolases"/>
    <property type="match status" value="1"/>
</dbReference>
<gene>
    <name evidence="3" type="ORF">AGABI1DRAFT_108593</name>
</gene>
<evidence type="ECO:0000313" key="4">
    <source>
        <dbReference type="Proteomes" id="UP000008493"/>
    </source>
</evidence>
<dbReference type="OMA" id="WDHESAK"/>
<dbReference type="InParanoid" id="K5VQJ6"/>
<feature type="domain" description="NACHT" evidence="2">
    <location>
        <begin position="107"/>
        <end position="262"/>
    </location>
</feature>